<feature type="transmembrane region" description="Helical" evidence="8">
    <location>
        <begin position="336"/>
        <end position="355"/>
    </location>
</feature>
<evidence type="ECO:0000256" key="4">
    <source>
        <dbReference type="ARBA" id="ARBA00022679"/>
    </source>
</evidence>
<dbReference type="PANTHER" id="PTHR33908">
    <property type="entry name" value="MANNOSYLTRANSFERASE YKCB-RELATED"/>
    <property type="match status" value="1"/>
</dbReference>
<name>A0ABN2ZME9_9ACTN</name>
<protein>
    <recommendedName>
        <fullName evidence="11">Glycosyltransferase RgtA/B/C/D-like domain-containing protein</fullName>
    </recommendedName>
</protein>
<keyword evidence="3" id="KW-0328">Glycosyltransferase</keyword>
<keyword evidence="4" id="KW-0808">Transferase</keyword>
<organism evidence="9 10">
    <name type="scientific">Nocardioides koreensis</name>
    <dbReference type="NCBI Taxonomy" id="433651"/>
    <lineage>
        <taxon>Bacteria</taxon>
        <taxon>Bacillati</taxon>
        <taxon>Actinomycetota</taxon>
        <taxon>Actinomycetes</taxon>
        <taxon>Propionibacteriales</taxon>
        <taxon>Nocardioidaceae</taxon>
        <taxon>Nocardioides</taxon>
    </lineage>
</organism>
<evidence type="ECO:0000256" key="3">
    <source>
        <dbReference type="ARBA" id="ARBA00022676"/>
    </source>
</evidence>
<dbReference type="InterPro" id="IPR050297">
    <property type="entry name" value="LipidA_mod_glycosyltrf_83"/>
</dbReference>
<comment type="subcellular location">
    <subcellularLocation>
        <location evidence="1">Cell membrane</location>
        <topology evidence="1">Multi-pass membrane protein</topology>
    </subcellularLocation>
</comment>
<feature type="transmembrane region" description="Helical" evidence="8">
    <location>
        <begin position="29"/>
        <end position="46"/>
    </location>
</feature>
<sequence length="521" mass="55736">MPSLRSDIVVRTMTSLSGVRDRLARTDPLVPLLCAVATTLYVLHGFDGYLSRDLGDYAYGGQQVAEGVPPYVAVVNRAGPLAHLIPGIGALLSGWVGVDQVVGMRVFLMLFAIAAIAVAYLLGRDVFRSRLAGVAAAASLLGCQGFIAYASDGPREKTTMVLFLLGAMLAMVHRRWLTVGFFTALATLCWQPVLFVVMAGAVTAIVLGQSEGRVKALARVVVGGLIPTAVTVACYAAVGAFDVFWDDFFLINARYTRQISLVTNPDEAWRMLVEGYGPSLALFLTGLVAITVLAVRALWPSPDRRDAVRVNVLATGAILLAGVAWSLRAFNGFPDAFIMLPPAALGIGGLVAGLAHRVSLRTAVFATAAWTVAATAIGATYAISTRDNTLDQQRASVDAVLDALPPGARILSVEAPQPLVLAHQRNLSRLQLFGNGLIDYVDDTWPGGRDGYGRWVGRQKPTLIALGNGGTVPDWLDPTLAQGYHRVGTSIGWDWYVHKGVGRQTRDELRTIVKDTYVPVE</sequence>
<evidence type="ECO:0000256" key="7">
    <source>
        <dbReference type="ARBA" id="ARBA00023136"/>
    </source>
</evidence>
<keyword evidence="5 8" id="KW-0812">Transmembrane</keyword>
<proteinExistence type="predicted"/>
<feature type="transmembrane region" description="Helical" evidence="8">
    <location>
        <begin position="311"/>
        <end position="330"/>
    </location>
</feature>
<evidence type="ECO:0000256" key="1">
    <source>
        <dbReference type="ARBA" id="ARBA00004651"/>
    </source>
</evidence>
<feature type="transmembrane region" description="Helical" evidence="8">
    <location>
        <begin position="190"/>
        <end position="208"/>
    </location>
</feature>
<evidence type="ECO:0000256" key="2">
    <source>
        <dbReference type="ARBA" id="ARBA00022475"/>
    </source>
</evidence>
<feature type="transmembrane region" description="Helical" evidence="8">
    <location>
        <begin position="105"/>
        <end position="123"/>
    </location>
</feature>
<evidence type="ECO:0000313" key="9">
    <source>
        <dbReference type="EMBL" id="GAA2144447.1"/>
    </source>
</evidence>
<feature type="transmembrane region" description="Helical" evidence="8">
    <location>
        <begin position="362"/>
        <end position="383"/>
    </location>
</feature>
<feature type="transmembrane region" description="Helical" evidence="8">
    <location>
        <begin position="161"/>
        <end position="184"/>
    </location>
</feature>
<comment type="caution">
    <text evidence="9">The sequence shown here is derived from an EMBL/GenBank/DDBJ whole genome shotgun (WGS) entry which is preliminary data.</text>
</comment>
<dbReference type="Proteomes" id="UP001501771">
    <property type="component" value="Unassembled WGS sequence"/>
</dbReference>
<keyword evidence="10" id="KW-1185">Reference proteome</keyword>
<feature type="transmembrane region" description="Helical" evidence="8">
    <location>
        <begin position="220"/>
        <end position="241"/>
    </location>
</feature>
<dbReference type="EMBL" id="BAAAQR010000004">
    <property type="protein sequence ID" value="GAA2144447.1"/>
    <property type="molecule type" value="Genomic_DNA"/>
</dbReference>
<evidence type="ECO:0008006" key="11">
    <source>
        <dbReference type="Google" id="ProtNLM"/>
    </source>
</evidence>
<keyword evidence="7 8" id="KW-0472">Membrane</keyword>
<evidence type="ECO:0000256" key="5">
    <source>
        <dbReference type="ARBA" id="ARBA00022692"/>
    </source>
</evidence>
<keyword evidence="6 8" id="KW-1133">Transmembrane helix</keyword>
<gene>
    <name evidence="9" type="ORF">GCM10009844_18050</name>
</gene>
<accession>A0ABN2ZME9</accession>
<evidence type="ECO:0000313" key="10">
    <source>
        <dbReference type="Proteomes" id="UP001501771"/>
    </source>
</evidence>
<evidence type="ECO:0000256" key="8">
    <source>
        <dbReference type="SAM" id="Phobius"/>
    </source>
</evidence>
<keyword evidence="2" id="KW-1003">Cell membrane</keyword>
<dbReference type="PANTHER" id="PTHR33908:SF11">
    <property type="entry name" value="MEMBRANE PROTEIN"/>
    <property type="match status" value="1"/>
</dbReference>
<reference evidence="9 10" key="1">
    <citation type="journal article" date="2019" name="Int. J. Syst. Evol. Microbiol.">
        <title>The Global Catalogue of Microorganisms (GCM) 10K type strain sequencing project: providing services to taxonomists for standard genome sequencing and annotation.</title>
        <authorList>
            <consortium name="The Broad Institute Genomics Platform"/>
            <consortium name="The Broad Institute Genome Sequencing Center for Infectious Disease"/>
            <person name="Wu L."/>
            <person name="Ma J."/>
        </authorList>
    </citation>
    <scope>NUCLEOTIDE SEQUENCE [LARGE SCALE GENOMIC DNA]</scope>
    <source>
        <strain evidence="9 10">JCM 16022</strain>
    </source>
</reference>
<feature type="transmembrane region" description="Helical" evidence="8">
    <location>
        <begin position="280"/>
        <end position="299"/>
    </location>
</feature>
<evidence type="ECO:0000256" key="6">
    <source>
        <dbReference type="ARBA" id="ARBA00022989"/>
    </source>
</evidence>